<feature type="chain" id="PRO_5014676844" evidence="2">
    <location>
        <begin position="25"/>
        <end position="663"/>
    </location>
</feature>
<name>A0A2M9FW70_9PROT</name>
<evidence type="ECO:0000256" key="1">
    <source>
        <dbReference type="SAM" id="MobiDB-lite"/>
    </source>
</evidence>
<dbReference type="RefSeq" id="WP_109795869.1">
    <property type="nucleotide sequence ID" value="NZ_PHIG01000056.1"/>
</dbReference>
<dbReference type="InterPro" id="IPR036465">
    <property type="entry name" value="vWFA_dom_sf"/>
</dbReference>
<dbReference type="CDD" id="cd00198">
    <property type="entry name" value="vWFA"/>
    <property type="match status" value="1"/>
</dbReference>
<dbReference type="AlphaFoldDB" id="A0A2M9FW70"/>
<gene>
    <name evidence="4" type="ORF">CVT23_20730</name>
</gene>
<dbReference type="Proteomes" id="UP000229498">
    <property type="component" value="Unassembled WGS sequence"/>
</dbReference>
<accession>A0A2M9FW70</accession>
<dbReference type="PROSITE" id="PS50234">
    <property type="entry name" value="VWFA"/>
    <property type="match status" value="1"/>
</dbReference>
<dbReference type="EMBL" id="PHIG01000056">
    <property type="protein sequence ID" value="PJK27718.1"/>
    <property type="molecule type" value="Genomic_DNA"/>
</dbReference>
<feature type="signal peptide" evidence="2">
    <location>
        <begin position="1"/>
        <end position="24"/>
    </location>
</feature>
<organism evidence="4 5">
    <name type="scientific">Minwuia thermotolerans</name>
    <dbReference type="NCBI Taxonomy" id="2056226"/>
    <lineage>
        <taxon>Bacteria</taxon>
        <taxon>Pseudomonadati</taxon>
        <taxon>Pseudomonadota</taxon>
        <taxon>Alphaproteobacteria</taxon>
        <taxon>Minwuiales</taxon>
        <taxon>Minwuiaceae</taxon>
        <taxon>Minwuia</taxon>
    </lineage>
</organism>
<dbReference type="Gene3D" id="3.40.50.410">
    <property type="entry name" value="von Willebrand factor, type A domain"/>
    <property type="match status" value="1"/>
</dbReference>
<proteinExistence type="predicted"/>
<dbReference type="Pfam" id="PF00092">
    <property type="entry name" value="VWA"/>
    <property type="match status" value="1"/>
</dbReference>
<dbReference type="InterPro" id="IPR002035">
    <property type="entry name" value="VWF_A"/>
</dbReference>
<feature type="region of interest" description="Disordered" evidence="1">
    <location>
        <begin position="451"/>
        <end position="478"/>
    </location>
</feature>
<evidence type="ECO:0000259" key="3">
    <source>
        <dbReference type="PROSITE" id="PS50234"/>
    </source>
</evidence>
<evidence type="ECO:0000313" key="4">
    <source>
        <dbReference type="EMBL" id="PJK27718.1"/>
    </source>
</evidence>
<protein>
    <submittedName>
        <fullName evidence="4">VWA domain-containing protein</fullName>
    </submittedName>
</protein>
<evidence type="ECO:0000256" key="2">
    <source>
        <dbReference type="SAM" id="SignalP"/>
    </source>
</evidence>
<reference evidence="4 5" key="1">
    <citation type="submission" date="2017-11" db="EMBL/GenBank/DDBJ databases">
        <title>Draft genome sequence of Rhizobiales bacterium SY3-13.</title>
        <authorList>
            <person name="Sun C."/>
        </authorList>
    </citation>
    <scope>NUCLEOTIDE SEQUENCE [LARGE SCALE GENOMIC DNA]</scope>
    <source>
        <strain evidence="4 5">SY3-13</strain>
    </source>
</reference>
<evidence type="ECO:0000313" key="5">
    <source>
        <dbReference type="Proteomes" id="UP000229498"/>
    </source>
</evidence>
<dbReference type="OrthoDB" id="9801841at2"/>
<sequence length="663" mass="72220">MIVRTLALIVLATLGLGIAGGAWAQDRTPLLIPGKTTLYQKILTRPGAATAEGPGAPGTQPLPPFTPLYVYQRHPVDGGGPAYLEVGSDAKGEVLGFLPETATVPWDHALVLAFTERANRERVLFFDEEQALDAWLASDDLTERAAEARQAADRRALPSDSPVISIEPEAYVDFASQFYMLPILEAKPKRLPSRRRAMAVRIASVTRAENEEKLGLLNSRENLAALGEFRAGVVFVIDASSSMQPYISRTREVMRGVLDRVEAAGLKDKVRFGVVGYRDDPAAVEGVEYLTRTFADPNEIDSTTGFQEAVEPLSASKVSTRSFSEDAFAALDHAMGRIDWQGFDARYLVLITDASARDASSPYATLKLTAGDMRRDIMGRSSALPTALYVLHLKTPVGRDDHARAEAQYTELARRDSGNSLYYPVPSGDPAAFESKVGALTDALVEQVERTRQAAQEGALPDAPEPPAETGAESDIRQSAADVGRAMALAYLGRVSGAQAPPMFQAWSIDRDLDNPAVEAFSVRLLLSKNQLSDLQRTMTATVDALDAGQIDPSDFFNQLRSAATAMGRDPNRVGQGETRNLAASGLMGEYLEGLPYQSRIMSLTEDDWQRMSVGEQQGIIDDVNSKVRLYQRFHDDSDRWIALNDGDDPGDWVYPVPLDALP</sequence>
<keyword evidence="5" id="KW-1185">Reference proteome</keyword>
<feature type="domain" description="VWFA" evidence="3">
    <location>
        <begin position="232"/>
        <end position="448"/>
    </location>
</feature>
<comment type="caution">
    <text evidence="4">The sequence shown here is derived from an EMBL/GenBank/DDBJ whole genome shotgun (WGS) entry which is preliminary data.</text>
</comment>
<keyword evidence="2" id="KW-0732">Signal</keyword>
<dbReference type="SUPFAM" id="SSF53300">
    <property type="entry name" value="vWA-like"/>
    <property type="match status" value="1"/>
</dbReference>